<proteinExistence type="predicted"/>
<dbReference type="AlphaFoldDB" id="A0A0C3D5N1"/>
<dbReference type="EMBL" id="KN832882">
    <property type="protein sequence ID" value="KIM97207.1"/>
    <property type="molecule type" value="Genomic_DNA"/>
</dbReference>
<feature type="region of interest" description="Disordered" evidence="1">
    <location>
        <begin position="17"/>
        <end position="51"/>
    </location>
</feature>
<reference evidence="3" key="2">
    <citation type="submission" date="2015-01" db="EMBL/GenBank/DDBJ databases">
        <title>Evolutionary Origins and Diversification of the Mycorrhizal Mutualists.</title>
        <authorList>
            <consortium name="DOE Joint Genome Institute"/>
            <consortium name="Mycorrhizal Genomics Consortium"/>
            <person name="Kohler A."/>
            <person name="Kuo A."/>
            <person name="Nagy L.G."/>
            <person name="Floudas D."/>
            <person name="Copeland A."/>
            <person name="Barry K.W."/>
            <person name="Cichocki N."/>
            <person name="Veneault-Fourrey C."/>
            <person name="LaButti K."/>
            <person name="Lindquist E.A."/>
            <person name="Lipzen A."/>
            <person name="Lundell T."/>
            <person name="Morin E."/>
            <person name="Murat C."/>
            <person name="Riley R."/>
            <person name="Ohm R."/>
            <person name="Sun H."/>
            <person name="Tunlid A."/>
            <person name="Henrissat B."/>
            <person name="Grigoriev I.V."/>
            <person name="Hibbett D.S."/>
            <person name="Martin F."/>
        </authorList>
    </citation>
    <scope>NUCLEOTIDE SEQUENCE [LARGE SCALE GENOMIC DNA]</scope>
    <source>
        <strain evidence="3">Zn</strain>
    </source>
</reference>
<organism evidence="2 3">
    <name type="scientific">Oidiodendron maius (strain Zn)</name>
    <dbReference type="NCBI Taxonomy" id="913774"/>
    <lineage>
        <taxon>Eukaryota</taxon>
        <taxon>Fungi</taxon>
        <taxon>Dikarya</taxon>
        <taxon>Ascomycota</taxon>
        <taxon>Pezizomycotina</taxon>
        <taxon>Leotiomycetes</taxon>
        <taxon>Leotiomycetes incertae sedis</taxon>
        <taxon>Myxotrichaceae</taxon>
        <taxon>Oidiodendron</taxon>
    </lineage>
</organism>
<dbReference type="HOGENOM" id="CLU_2671690_0_0_1"/>
<sequence length="75" mass="7994">MCLQSIGVIYYTLKAKKNKDDEGNEAGQSTTPVGPLKYTSPDGMSAAPAKLPNSTVVQQHGMDSGEQLPMRVLKA</sequence>
<protein>
    <submittedName>
        <fullName evidence="2">Uncharacterized protein</fullName>
    </submittedName>
</protein>
<dbReference type="Proteomes" id="UP000054321">
    <property type="component" value="Unassembled WGS sequence"/>
</dbReference>
<keyword evidence="3" id="KW-1185">Reference proteome</keyword>
<dbReference type="InParanoid" id="A0A0C3D5N1"/>
<evidence type="ECO:0000313" key="3">
    <source>
        <dbReference type="Proteomes" id="UP000054321"/>
    </source>
</evidence>
<name>A0A0C3D5N1_OIDMZ</name>
<reference evidence="2 3" key="1">
    <citation type="submission" date="2014-04" db="EMBL/GenBank/DDBJ databases">
        <authorList>
            <consortium name="DOE Joint Genome Institute"/>
            <person name="Kuo A."/>
            <person name="Martino E."/>
            <person name="Perotto S."/>
            <person name="Kohler A."/>
            <person name="Nagy L.G."/>
            <person name="Floudas D."/>
            <person name="Copeland A."/>
            <person name="Barry K.W."/>
            <person name="Cichocki N."/>
            <person name="Veneault-Fourrey C."/>
            <person name="LaButti K."/>
            <person name="Lindquist E.A."/>
            <person name="Lipzen A."/>
            <person name="Lundell T."/>
            <person name="Morin E."/>
            <person name="Murat C."/>
            <person name="Sun H."/>
            <person name="Tunlid A."/>
            <person name="Henrissat B."/>
            <person name="Grigoriev I.V."/>
            <person name="Hibbett D.S."/>
            <person name="Martin F."/>
            <person name="Nordberg H.P."/>
            <person name="Cantor M.N."/>
            <person name="Hua S.X."/>
        </authorList>
    </citation>
    <scope>NUCLEOTIDE SEQUENCE [LARGE SCALE GENOMIC DNA]</scope>
    <source>
        <strain evidence="2 3">Zn</strain>
    </source>
</reference>
<gene>
    <name evidence="2" type="ORF">OIDMADRAFT_20464</name>
</gene>
<accession>A0A0C3D5N1</accession>
<evidence type="ECO:0000256" key="1">
    <source>
        <dbReference type="SAM" id="MobiDB-lite"/>
    </source>
</evidence>
<evidence type="ECO:0000313" key="2">
    <source>
        <dbReference type="EMBL" id="KIM97207.1"/>
    </source>
</evidence>